<evidence type="ECO:0000256" key="3">
    <source>
        <dbReference type="ARBA" id="ARBA00009188"/>
    </source>
</evidence>
<evidence type="ECO:0000256" key="10">
    <source>
        <dbReference type="ARBA" id="ARBA00032985"/>
    </source>
</evidence>
<dbReference type="GeneID" id="36576581"/>
<comment type="function">
    <text evidence="1 11">Component of the MICOS complex, a large protein complex of the mitochondrial inner membrane that plays crucial roles in the maintenance of crista junctions, inner membrane architecture, and formation of contact sites to the outer membrane.</text>
</comment>
<comment type="subcellular location">
    <subcellularLocation>
        <location evidence="2">Membrane</location>
    </subcellularLocation>
    <subcellularLocation>
        <location evidence="11">Mitochondrion inner membrane</location>
        <topology evidence="11">Single-pass membrane protein</topology>
    </subcellularLocation>
</comment>
<dbReference type="GO" id="GO:0042407">
    <property type="term" value="P:cristae formation"/>
    <property type="evidence" value="ECO:0007669"/>
    <property type="project" value="InterPro"/>
</dbReference>
<comment type="similarity">
    <text evidence="3 11">Belongs to the MICOS complex subunit Mic12 family.</text>
</comment>
<keyword evidence="8" id="KW-0472">Membrane</keyword>
<dbReference type="AlphaFoldDB" id="A0A2T3BD64"/>
<protein>
    <recommendedName>
        <fullName evidence="4 11">MICOS complex subunit MIC12</fullName>
    </recommendedName>
    <alternativeName>
        <fullName evidence="10 11">Altered inheritance of mitochondria protein 5, mitochondrial</fullName>
    </alternativeName>
    <alternativeName>
        <fullName evidence="9 11">Found in mitochondrial proteome protein 51</fullName>
    </alternativeName>
</protein>
<proteinExistence type="inferred from homology"/>
<evidence type="ECO:0000256" key="7">
    <source>
        <dbReference type="ARBA" id="ARBA00023128"/>
    </source>
</evidence>
<keyword evidence="6" id="KW-1133">Transmembrane helix</keyword>
<dbReference type="InterPro" id="IPR031463">
    <property type="entry name" value="Mic12"/>
</dbReference>
<sequence>MGFTTGFTGGVTVTLGLAYLTILAHERNRQAQGQALRSQARVLNGLLEPAPISPPQSRADLAREERSTLVEAAKDRWNAELENAVRWVQRTDWNEVREGMEGAVARLLGGGLQKSQDGIAEAEKQARPKVKEAIDRAAAAAASGAEKAEAEAVGSARRLSESTKSAASKAIASSKEELEVAKSSAQDAAESIKDAVSKGIETGKEAIGKVQEAVGLGKEAAQSQVQSLSNASAVERALHERYEKPHGLDKTVEEVLAERYQPIDSRDNTVLRGV</sequence>
<keyword evidence="5" id="KW-0812">Transmembrane</keyword>
<dbReference type="GO" id="GO:0044284">
    <property type="term" value="C:mitochondrial crista junction"/>
    <property type="evidence" value="ECO:0007669"/>
    <property type="project" value="InterPro"/>
</dbReference>
<evidence type="ECO:0000256" key="6">
    <source>
        <dbReference type="ARBA" id="ARBA00022989"/>
    </source>
</evidence>
<dbReference type="RefSeq" id="XP_024724860.1">
    <property type="nucleotide sequence ID" value="XM_024868500.1"/>
</dbReference>
<accession>A0A2T3BD64</accession>
<evidence type="ECO:0000256" key="2">
    <source>
        <dbReference type="ARBA" id="ARBA00004370"/>
    </source>
</evidence>
<dbReference type="Pfam" id="PF17050">
    <property type="entry name" value="AIM5"/>
    <property type="match status" value="1"/>
</dbReference>
<evidence type="ECO:0000313" key="13">
    <source>
        <dbReference type="Proteomes" id="UP000241818"/>
    </source>
</evidence>
<dbReference type="GO" id="GO:0061617">
    <property type="term" value="C:MICOS complex"/>
    <property type="evidence" value="ECO:0007669"/>
    <property type="project" value="UniProtKB-UniRule"/>
</dbReference>
<evidence type="ECO:0000256" key="4">
    <source>
        <dbReference type="ARBA" id="ARBA00018170"/>
    </source>
</evidence>
<evidence type="ECO:0000256" key="9">
    <source>
        <dbReference type="ARBA" id="ARBA00032159"/>
    </source>
</evidence>
<name>A0A2T3BD64_AMORE</name>
<dbReference type="InParanoid" id="A0A2T3BD64"/>
<evidence type="ECO:0000256" key="1">
    <source>
        <dbReference type="ARBA" id="ARBA00002689"/>
    </source>
</evidence>
<organism evidence="12 13">
    <name type="scientific">Amorphotheca resinae ATCC 22711</name>
    <dbReference type="NCBI Taxonomy" id="857342"/>
    <lineage>
        <taxon>Eukaryota</taxon>
        <taxon>Fungi</taxon>
        <taxon>Dikarya</taxon>
        <taxon>Ascomycota</taxon>
        <taxon>Pezizomycotina</taxon>
        <taxon>Leotiomycetes</taxon>
        <taxon>Helotiales</taxon>
        <taxon>Amorphothecaceae</taxon>
        <taxon>Amorphotheca</taxon>
    </lineage>
</organism>
<reference evidence="12 13" key="1">
    <citation type="journal article" date="2018" name="New Phytol.">
        <title>Comparative genomics and transcriptomics depict ericoid mycorrhizal fungi as versatile saprotrophs and plant mutualists.</title>
        <authorList>
            <person name="Martino E."/>
            <person name="Morin E."/>
            <person name="Grelet G.A."/>
            <person name="Kuo A."/>
            <person name="Kohler A."/>
            <person name="Daghino S."/>
            <person name="Barry K.W."/>
            <person name="Cichocki N."/>
            <person name="Clum A."/>
            <person name="Dockter R.B."/>
            <person name="Hainaut M."/>
            <person name="Kuo R.C."/>
            <person name="LaButti K."/>
            <person name="Lindahl B.D."/>
            <person name="Lindquist E.A."/>
            <person name="Lipzen A."/>
            <person name="Khouja H.R."/>
            <person name="Magnuson J."/>
            <person name="Murat C."/>
            <person name="Ohm R.A."/>
            <person name="Singer S.W."/>
            <person name="Spatafora J.W."/>
            <person name="Wang M."/>
            <person name="Veneault-Fourrey C."/>
            <person name="Henrissat B."/>
            <person name="Grigoriev I.V."/>
            <person name="Martin F.M."/>
            <person name="Perotto S."/>
        </authorList>
    </citation>
    <scope>NUCLEOTIDE SEQUENCE [LARGE SCALE GENOMIC DNA]</scope>
    <source>
        <strain evidence="12 13">ATCC 22711</strain>
    </source>
</reference>
<keyword evidence="11" id="KW-0999">Mitochondrion inner membrane</keyword>
<evidence type="ECO:0000313" key="12">
    <source>
        <dbReference type="EMBL" id="PSS27335.1"/>
    </source>
</evidence>
<dbReference type="Proteomes" id="UP000241818">
    <property type="component" value="Unassembled WGS sequence"/>
</dbReference>
<evidence type="ECO:0000256" key="8">
    <source>
        <dbReference type="ARBA" id="ARBA00023136"/>
    </source>
</evidence>
<evidence type="ECO:0000256" key="5">
    <source>
        <dbReference type="ARBA" id="ARBA00022692"/>
    </source>
</evidence>
<gene>
    <name evidence="12" type="ORF">M430DRAFT_54862</name>
</gene>
<dbReference type="OrthoDB" id="4037694at2759"/>
<keyword evidence="7 11" id="KW-0496">Mitochondrion</keyword>
<dbReference type="EMBL" id="KZ679006">
    <property type="protein sequence ID" value="PSS27335.1"/>
    <property type="molecule type" value="Genomic_DNA"/>
</dbReference>
<comment type="subunit">
    <text evidence="11">Component of the mitochondrial contact site and cristae organizing system (MICOS) complex.</text>
</comment>
<evidence type="ECO:0000256" key="11">
    <source>
        <dbReference type="RuleBase" id="RU363010"/>
    </source>
</evidence>
<keyword evidence="13" id="KW-1185">Reference proteome</keyword>